<name>A0A562ZSA1_9BURK</name>
<dbReference type="RefSeq" id="WP_145893080.1">
    <property type="nucleotide sequence ID" value="NZ_VOBQ01000008.1"/>
</dbReference>
<dbReference type="EMBL" id="VOBQ01000008">
    <property type="protein sequence ID" value="TWO71469.1"/>
    <property type="molecule type" value="Genomic_DNA"/>
</dbReference>
<keyword evidence="4" id="KW-1185">Reference proteome</keyword>
<comment type="caution">
    <text evidence="3">The sequence shown here is derived from an EMBL/GenBank/DDBJ whole genome shotgun (WGS) entry which is preliminary data.</text>
</comment>
<dbReference type="AlphaFoldDB" id="A0A562ZSA1"/>
<dbReference type="Pfam" id="PF07514">
    <property type="entry name" value="TraI_2"/>
    <property type="match status" value="1"/>
</dbReference>
<evidence type="ECO:0000259" key="2">
    <source>
        <dbReference type="Pfam" id="PF07514"/>
    </source>
</evidence>
<feature type="domain" description="Uncharacterised" evidence="2">
    <location>
        <begin position="48"/>
        <end position="357"/>
    </location>
</feature>
<dbReference type="Gene3D" id="1.10.3210.40">
    <property type="match status" value="1"/>
</dbReference>
<evidence type="ECO:0000256" key="1">
    <source>
        <dbReference type="SAM" id="MobiDB-lite"/>
    </source>
</evidence>
<protein>
    <recommendedName>
        <fullName evidence="2">Uncharacterized domain-containing protein</fullName>
    </recommendedName>
</protein>
<evidence type="ECO:0000313" key="4">
    <source>
        <dbReference type="Proteomes" id="UP000318199"/>
    </source>
</evidence>
<dbReference type="Proteomes" id="UP000318199">
    <property type="component" value="Unassembled WGS sequence"/>
</dbReference>
<evidence type="ECO:0000313" key="3">
    <source>
        <dbReference type="EMBL" id="TWO71469.1"/>
    </source>
</evidence>
<feature type="region of interest" description="Disordered" evidence="1">
    <location>
        <begin position="417"/>
        <end position="484"/>
    </location>
</feature>
<gene>
    <name evidence="3" type="ORF">FN976_11170</name>
</gene>
<dbReference type="InterPro" id="IPR011119">
    <property type="entry name" value="Unchr_helicase_relaxase_TraI"/>
</dbReference>
<dbReference type="OrthoDB" id="6190309at2"/>
<organism evidence="3 4">
    <name type="scientific">Caenimonas sedimenti</name>
    <dbReference type="NCBI Taxonomy" id="2596921"/>
    <lineage>
        <taxon>Bacteria</taxon>
        <taxon>Pseudomonadati</taxon>
        <taxon>Pseudomonadota</taxon>
        <taxon>Betaproteobacteria</taxon>
        <taxon>Burkholderiales</taxon>
        <taxon>Comamonadaceae</taxon>
        <taxon>Caenimonas</taxon>
    </lineage>
</organism>
<reference evidence="3 4" key="1">
    <citation type="submission" date="2019-07" db="EMBL/GenBank/DDBJ databases">
        <title>Caenimonas sedimenti sp. nov., isolated from activated sludge.</title>
        <authorList>
            <person name="Xu J."/>
        </authorList>
    </citation>
    <scope>NUCLEOTIDE SEQUENCE [LARGE SCALE GENOMIC DNA]</scope>
    <source>
        <strain evidence="3 4">HX-9-20</strain>
    </source>
</reference>
<accession>A0A562ZSA1</accession>
<proteinExistence type="predicted"/>
<sequence length="602" mass="65134">MTLQWLRKLVGLTPAQHPPSSPQRVAPPIQAAIPATALRYPPADPGLKILDPDAILVANEDLVRRLRLHAAAAEHDFEQRFIEPLKRLAVHINALPATSTSLFSGEMGLFRAALECAFFAFQSSDGRIFTGSEGVERRHELESRWRYLCFLVGMFYPLGKPLERLVVTSEAGASWPRHFKGLTQWASDGGLDRVFVSWATVDDTEQIGPGTAGLALLPNIVGSVNLQHLENGAADLVASLYDLASGAPGRSLIAQQVVVGCWTKIMVREHARRPQAFGRVVAGTHQGPYLAGALRALVEARTWVPDRSPLFVDQNGVYLRWPEAAADLIRYGQDRDYAGWPTEAATVAKLLRAAELVTGSGSDVGIVEVVSDDGEIWSALKVVNPLAVLEDFDSADYRRETGRTLEAVIAADPLAAAAQAPAPPAPRPSSTAPAAREPKSRAAAQVREPVEPIQVDDEAPAPAEPPKTGEVSSPVTVPEPTRPLREAPDIRYADLVPEDVQNTLGNSLHVELLGKVVKAWRERGEHSKTMRRVDEGAAISFDFLTSNIRDVPTWVEAMGRAGFINTPAQTPGLKVQKVSIPEGGSKVQAVVLSNLACKRLQL</sequence>